<dbReference type="AlphaFoldDB" id="B4NE27"/>
<keyword evidence="2" id="KW-0732">Signal</keyword>
<dbReference type="OMA" id="YDQFSIG"/>
<dbReference type="InterPro" id="IPR002181">
    <property type="entry name" value="Fibrinogen_a/b/g_C_dom"/>
</dbReference>
<evidence type="ECO:0000256" key="1">
    <source>
        <dbReference type="SAM" id="Coils"/>
    </source>
</evidence>
<dbReference type="SMR" id="B4NE27"/>
<evidence type="ECO:0000256" key="2">
    <source>
        <dbReference type="SAM" id="SignalP"/>
    </source>
</evidence>
<sequence>MTLETLVTALACLSTTTTTTTTITNGPKSMAVIMQNSVEPFKVDNATLGGCPVGTLSGLASRIQYMTEELQTLQMDLTELQQLINDYKNEQPVYRLDSRIGPSSLSAVVGQSVAAAGSVDDTPRSCWDQKHGEVRIRPGPDMQPFFVNCDQKVRDGGWTVIAYRYDGSEDFNRNWENYKAGFGSLKGEFFIGLDKLHRLTNSADHELLILMQSQTKEQRFALYDQFSIGNEAEKYLMYLLGTYKGDAGDSLRYHAGKKFTTFDQDNDDNGQNCARTHAGAWWYGRECFESNLFGTFQSKYGQEIGYFKGILWKTFVPGPTGSLRYVRMLIRPLKKT</sequence>
<dbReference type="InParanoid" id="B4NE27"/>
<gene>
    <name evidence="4" type="primary">Dwil\GK25564</name>
    <name evidence="4" type="ORF">Dwil_GK25564</name>
</gene>
<dbReference type="PANTHER" id="PTHR19143">
    <property type="entry name" value="FIBRINOGEN/TENASCIN/ANGIOPOEITIN"/>
    <property type="match status" value="1"/>
</dbReference>
<dbReference type="PANTHER" id="PTHR19143:SF327">
    <property type="entry name" value="FI21813P1-RELATED"/>
    <property type="match status" value="1"/>
</dbReference>
<feature type="signal peptide" evidence="2">
    <location>
        <begin position="1"/>
        <end position="18"/>
    </location>
</feature>
<dbReference type="InterPro" id="IPR036056">
    <property type="entry name" value="Fibrinogen-like_C"/>
</dbReference>
<evidence type="ECO:0000313" key="4">
    <source>
        <dbReference type="EMBL" id="EDW81996.1"/>
    </source>
</evidence>
<dbReference type="SMART" id="SM00186">
    <property type="entry name" value="FBG"/>
    <property type="match status" value="1"/>
</dbReference>
<dbReference type="PhylomeDB" id="B4NE27"/>
<dbReference type="eggNOG" id="KOG2579">
    <property type="taxonomic scope" value="Eukaryota"/>
</dbReference>
<dbReference type="FunFam" id="3.90.215.10:FF:000010">
    <property type="entry name" value="Uncharacterized protein, isoform B"/>
    <property type="match status" value="1"/>
</dbReference>
<dbReference type="GO" id="GO:0005615">
    <property type="term" value="C:extracellular space"/>
    <property type="evidence" value="ECO:0007669"/>
    <property type="project" value="TreeGrafter"/>
</dbReference>
<dbReference type="SUPFAM" id="SSF56496">
    <property type="entry name" value="Fibrinogen C-terminal domain-like"/>
    <property type="match status" value="1"/>
</dbReference>
<reference evidence="4 5" key="1">
    <citation type="journal article" date="2007" name="Nature">
        <title>Evolution of genes and genomes on the Drosophila phylogeny.</title>
        <authorList>
            <consortium name="Drosophila 12 Genomes Consortium"/>
            <person name="Clark A.G."/>
            <person name="Eisen M.B."/>
            <person name="Smith D.R."/>
            <person name="Bergman C.M."/>
            <person name="Oliver B."/>
            <person name="Markow T.A."/>
            <person name="Kaufman T.C."/>
            <person name="Kellis M."/>
            <person name="Gelbart W."/>
            <person name="Iyer V.N."/>
            <person name="Pollard D.A."/>
            <person name="Sackton T.B."/>
            <person name="Larracuente A.M."/>
            <person name="Singh N.D."/>
            <person name="Abad J.P."/>
            <person name="Abt D.N."/>
            <person name="Adryan B."/>
            <person name="Aguade M."/>
            <person name="Akashi H."/>
            <person name="Anderson W.W."/>
            <person name="Aquadro C.F."/>
            <person name="Ardell D.H."/>
            <person name="Arguello R."/>
            <person name="Artieri C.G."/>
            <person name="Barbash D.A."/>
            <person name="Barker D."/>
            <person name="Barsanti P."/>
            <person name="Batterham P."/>
            <person name="Batzoglou S."/>
            <person name="Begun D."/>
            <person name="Bhutkar A."/>
            <person name="Blanco E."/>
            <person name="Bosak S.A."/>
            <person name="Bradley R.K."/>
            <person name="Brand A.D."/>
            <person name="Brent M.R."/>
            <person name="Brooks A.N."/>
            <person name="Brown R.H."/>
            <person name="Butlin R.K."/>
            <person name="Caggese C."/>
            <person name="Calvi B.R."/>
            <person name="Bernardo de Carvalho A."/>
            <person name="Caspi A."/>
            <person name="Castrezana S."/>
            <person name="Celniker S.E."/>
            <person name="Chang J.L."/>
            <person name="Chapple C."/>
            <person name="Chatterji S."/>
            <person name="Chinwalla A."/>
            <person name="Civetta A."/>
            <person name="Clifton S.W."/>
            <person name="Comeron J.M."/>
            <person name="Costello J.C."/>
            <person name="Coyne J.A."/>
            <person name="Daub J."/>
            <person name="David R.G."/>
            <person name="Delcher A.L."/>
            <person name="Delehaunty K."/>
            <person name="Do C.B."/>
            <person name="Ebling H."/>
            <person name="Edwards K."/>
            <person name="Eickbush T."/>
            <person name="Evans J.D."/>
            <person name="Filipski A."/>
            <person name="Findeiss S."/>
            <person name="Freyhult E."/>
            <person name="Fulton L."/>
            <person name="Fulton R."/>
            <person name="Garcia A.C."/>
            <person name="Gardiner A."/>
            <person name="Garfield D.A."/>
            <person name="Garvin B.E."/>
            <person name="Gibson G."/>
            <person name="Gilbert D."/>
            <person name="Gnerre S."/>
            <person name="Godfrey J."/>
            <person name="Good R."/>
            <person name="Gotea V."/>
            <person name="Gravely B."/>
            <person name="Greenberg A.J."/>
            <person name="Griffiths-Jones S."/>
            <person name="Gross S."/>
            <person name="Guigo R."/>
            <person name="Gustafson E.A."/>
            <person name="Haerty W."/>
            <person name="Hahn M.W."/>
            <person name="Halligan D.L."/>
            <person name="Halpern A.L."/>
            <person name="Halter G.M."/>
            <person name="Han M.V."/>
            <person name="Heger A."/>
            <person name="Hillier L."/>
            <person name="Hinrichs A.S."/>
            <person name="Holmes I."/>
            <person name="Hoskins R.A."/>
            <person name="Hubisz M.J."/>
            <person name="Hultmark D."/>
            <person name="Huntley M.A."/>
            <person name="Jaffe D.B."/>
            <person name="Jagadeeshan S."/>
            <person name="Jeck W.R."/>
            <person name="Johnson J."/>
            <person name="Jones C.D."/>
            <person name="Jordan W.C."/>
            <person name="Karpen G.H."/>
            <person name="Kataoka E."/>
            <person name="Keightley P.D."/>
            <person name="Kheradpour P."/>
            <person name="Kirkness E.F."/>
            <person name="Koerich L.B."/>
            <person name="Kristiansen K."/>
            <person name="Kudrna D."/>
            <person name="Kulathinal R.J."/>
            <person name="Kumar S."/>
            <person name="Kwok R."/>
            <person name="Lander E."/>
            <person name="Langley C.H."/>
            <person name="Lapoint R."/>
            <person name="Lazzaro B.P."/>
            <person name="Lee S.J."/>
            <person name="Levesque L."/>
            <person name="Li R."/>
            <person name="Lin C.F."/>
            <person name="Lin M.F."/>
            <person name="Lindblad-Toh K."/>
            <person name="Llopart A."/>
            <person name="Long M."/>
            <person name="Low L."/>
            <person name="Lozovsky E."/>
            <person name="Lu J."/>
            <person name="Luo M."/>
            <person name="Machado C.A."/>
            <person name="Makalowski W."/>
            <person name="Marzo M."/>
            <person name="Matsuda M."/>
            <person name="Matzkin L."/>
            <person name="McAllister B."/>
            <person name="McBride C.S."/>
            <person name="McKernan B."/>
            <person name="McKernan K."/>
            <person name="Mendez-Lago M."/>
            <person name="Minx P."/>
            <person name="Mollenhauer M.U."/>
            <person name="Montooth K."/>
            <person name="Mount S.M."/>
            <person name="Mu X."/>
            <person name="Myers E."/>
            <person name="Negre B."/>
            <person name="Newfeld S."/>
            <person name="Nielsen R."/>
            <person name="Noor M.A."/>
            <person name="O'Grady P."/>
            <person name="Pachter L."/>
            <person name="Papaceit M."/>
            <person name="Parisi M.J."/>
            <person name="Parisi M."/>
            <person name="Parts L."/>
            <person name="Pedersen J.S."/>
            <person name="Pesole G."/>
            <person name="Phillippy A.M."/>
            <person name="Ponting C.P."/>
            <person name="Pop M."/>
            <person name="Porcelli D."/>
            <person name="Powell J.R."/>
            <person name="Prohaska S."/>
            <person name="Pruitt K."/>
            <person name="Puig M."/>
            <person name="Quesneville H."/>
            <person name="Ram K.R."/>
            <person name="Rand D."/>
            <person name="Rasmussen M.D."/>
            <person name="Reed L.K."/>
            <person name="Reenan R."/>
            <person name="Reily A."/>
            <person name="Remington K.A."/>
            <person name="Rieger T.T."/>
            <person name="Ritchie M.G."/>
            <person name="Robin C."/>
            <person name="Rogers Y.H."/>
            <person name="Rohde C."/>
            <person name="Rozas J."/>
            <person name="Rubenfield M.J."/>
            <person name="Ruiz A."/>
            <person name="Russo S."/>
            <person name="Salzberg S.L."/>
            <person name="Sanchez-Gracia A."/>
            <person name="Saranga D.J."/>
            <person name="Sato H."/>
            <person name="Schaeffer S.W."/>
            <person name="Schatz M.C."/>
            <person name="Schlenke T."/>
            <person name="Schwartz R."/>
            <person name="Segarra C."/>
            <person name="Singh R.S."/>
            <person name="Sirot L."/>
            <person name="Sirota M."/>
            <person name="Sisneros N.B."/>
            <person name="Smith C.D."/>
            <person name="Smith T.F."/>
            <person name="Spieth J."/>
            <person name="Stage D.E."/>
            <person name="Stark A."/>
            <person name="Stephan W."/>
            <person name="Strausberg R.L."/>
            <person name="Strempel S."/>
            <person name="Sturgill D."/>
            <person name="Sutton G."/>
            <person name="Sutton G.G."/>
            <person name="Tao W."/>
            <person name="Teichmann S."/>
            <person name="Tobari Y.N."/>
            <person name="Tomimura Y."/>
            <person name="Tsolas J.M."/>
            <person name="Valente V.L."/>
            <person name="Venter E."/>
            <person name="Venter J.C."/>
            <person name="Vicario S."/>
            <person name="Vieira F.G."/>
            <person name="Vilella A.J."/>
            <person name="Villasante A."/>
            <person name="Walenz B."/>
            <person name="Wang J."/>
            <person name="Wasserman M."/>
            <person name="Watts T."/>
            <person name="Wilson D."/>
            <person name="Wilson R.K."/>
            <person name="Wing R.A."/>
            <person name="Wolfner M.F."/>
            <person name="Wong A."/>
            <person name="Wong G.K."/>
            <person name="Wu C.I."/>
            <person name="Wu G."/>
            <person name="Yamamoto D."/>
            <person name="Yang H.P."/>
            <person name="Yang S.P."/>
            <person name="Yorke J.A."/>
            <person name="Yoshida K."/>
            <person name="Zdobnov E."/>
            <person name="Zhang P."/>
            <person name="Zhang Y."/>
            <person name="Zimin A.V."/>
            <person name="Baldwin J."/>
            <person name="Abdouelleil A."/>
            <person name="Abdulkadir J."/>
            <person name="Abebe A."/>
            <person name="Abera B."/>
            <person name="Abreu J."/>
            <person name="Acer S.C."/>
            <person name="Aftuck L."/>
            <person name="Alexander A."/>
            <person name="An P."/>
            <person name="Anderson E."/>
            <person name="Anderson S."/>
            <person name="Arachi H."/>
            <person name="Azer M."/>
            <person name="Bachantsang P."/>
            <person name="Barry A."/>
            <person name="Bayul T."/>
            <person name="Berlin A."/>
            <person name="Bessette D."/>
            <person name="Bloom T."/>
            <person name="Blye J."/>
            <person name="Boguslavskiy L."/>
            <person name="Bonnet C."/>
            <person name="Boukhgalter B."/>
            <person name="Bourzgui I."/>
            <person name="Brown A."/>
            <person name="Cahill P."/>
            <person name="Channer S."/>
            <person name="Cheshatsang Y."/>
            <person name="Chuda L."/>
            <person name="Citroen M."/>
            <person name="Collymore A."/>
            <person name="Cooke P."/>
            <person name="Costello M."/>
            <person name="D'Aco K."/>
            <person name="Daza R."/>
            <person name="De Haan G."/>
            <person name="DeGray S."/>
            <person name="DeMaso C."/>
            <person name="Dhargay N."/>
            <person name="Dooley K."/>
            <person name="Dooley E."/>
            <person name="Doricent M."/>
            <person name="Dorje P."/>
            <person name="Dorjee K."/>
            <person name="Dupes A."/>
            <person name="Elong R."/>
            <person name="Falk J."/>
            <person name="Farina A."/>
            <person name="Faro S."/>
            <person name="Ferguson D."/>
            <person name="Fisher S."/>
            <person name="Foley C.D."/>
            <person name="Franke A."/>
            <person name="Friedrich D."/>
            <person name="Gadbois L."/>
            <person name="Gearin G."/>
            <person name="Gearin C.R."/>
            <person name="Giannoukos G."/>
            <person name="Goode T."/>
            <person name="Graham J."/>
            <person name="Grandbois E."/>
            <person name="Grewal S."/>
            <person name="Gyaltsen K."/>
            <person name="Hafez N."/>
            <person name="Hagos B."/>
            <person name="Hall J."/>
            <person name="Henson C."/>
            <person name="Hollinger A."/>
            <person name="Honan T."/>
            <person name="Huard M.D."/>
            <person name="Hughes L."/>
            <person name="Hurhula B."/>
            <person name="Husby M.E."/>
            <person name="Kamat A."/>
            <person name="Kanga B."/>
            <person name="Kashin S."/>
            <person name="Khazanovich D."/>
            <person name="Kisner P."/>
            <person name="Lance K."/>
            <person name="Lara M."/>
            <person name="Lee W."/>
            <person name="Lennon N."/>
            <person name="Letendre F."/>
            <person name="LeVine R."/>
            <person name="Lipovsky A."/>
            <person name="Liu X."/>
            <person name="Liu J."/>
            <person name="Liu S."/>
            <person name="Lokyitsang T."/>
            <person name="Lokyitsang Y."/>
            <person name="Lubonja R."/>
            <person name="Lui A."/>
            <person name="MacDonald P."/>
            <person name="Magnisalis V."/>
            <person name="Maru K."/>
            <person name="Matthews C."/>
            <person name="McCusker W."/>
            <person name="McDonough S."/>
            <person name="Mehta T."/>
            <person name="Meldrim J."/>
            <person name="Meneus L."/>
            <person name="Mihai O."/>
            <person name="Mihalev A."/>
            <person name="Mihova T."/>
            <person name="Mittelman R."/>
            <person name="Mlenga V."/>
            <person name="Montmayeur A."/>
            <person name="Mulrain L."/>
            <person name="Navidi A."/>
            <person name="Naylor J."/>
            <person name="Negash T."/>
            <person name="Nguyen T."/>
            <person name="Nguyen N."/>
            <person name="Nicol R."/>
            <person name="Norbu C."/>
            <person name="Norbu N."/>
            <person name="Novod N."/>
            <person name="O'Neill B."/>
            <person name="Osman S."/>
            <person name="Markiewicz E."/>
            <person name="Oyono O.L."/>
            <person name="Patti C."/>
            <person name="Phunkhang P."/>
            <person name="Pierre F."/>
            <person name="Priest M."/>
            <person name="Raghuraman S."/>
            <person name="Rege F."/>
            <person name="Reyes R."/>
            <person name="Rise C."/>
            <person name="Rogov P."/>
            <person name="Ross K."/>
            <person name="Ryan E."/>
            <person name="Settipalli S."/>
            <person name="Shea T."/>
            <person name="Sherpa N."/>
            <person name="Shi L."/>
            <person name="Shih D."/>
            <person name="Sparrow T."/>
            <person name="Spaulding J."/>
            <person name="Stalker J."/>
            <person name="Stange-Thomann N."/>
            <person name="Stavropoulos S."/>
            <person name="Stone C."/>
            <person name="Strader C."/>
            <person name="Tesfaye S."/>
            <person name="Thomson T."/>
            <person name="Thoulutsang Y."/>
            <person name="Thoulutsang D."/>
            <person name="Topham K."/>
            <person name="Topping I."/>
            <person name="Tsamla T."/>
            <person name="Vassiliev H."/>
            <person name="Vo A."/>
            <person name="Wangchuk T."/>
            <person name="Wangdi T."/>
            <person name="Weiand M."/>
            <person name="Wilkinson J."/>
            <person name="Wilson A."/>
            <person name="Yadav S."/>
            <person name="Young G."/>
            <person name="Yu Q."/>
            <person name="Zembek L."/>
            <person name="Zhong D."/>
            <person name="Zimmer A."/>
            <person name="Zwirko Z."/>
            <person name="Jaffe D.B."/>
            <person name="Alvarez P."/>
            <person name="Brockman W."/>
            <person name="Butler J."/>
            <person name="Chin C."/>
            <person name="Gnerre S."/>
            <person name="Grabherr M."/>
            <person name="Kleber M."/>
            <person name="Mauceli E."/>
            <person name="MacCallum I."/>
        </authorList>
    </citation>
    <scope>NUCLEOTIDE SEQUENCE [LARGE SCALE GENOMIC DNA]</scope>
    <source>
        <strain evidence="5">Tucson 14030-0811.24</strain>
    </source>
</reference>
<dbReference type="PROSITE" id="PS51406">
    <property type="entry name" value="FIBRINOGEN_C_2"/>
    <property type="match status" value="1"/>
</dbReference>
<dbReference type="OrthoDB" id="6145874at2759"/>
<feature type="domain" description="Fibrinogen C-terminal" evidence="3">
    <location>
        <begin position="117"/>
        <end position="334"/>
    </location>
</feature>
<dbReference type="FunCoup" id="B4NE27">
    <property type="interactions" value="6"/>
</dbReference>
<evidence type="ECO:0000313" key="5">
    <source>
        <dbReference type="Proteomes" id="UP000007798"/>
    </source>
</evidence>
<organism evidence="4 5">
    <name type="scientific">Drosophila willistoni</name>
    <name type="common">Fruit fly</name>
    <dbReference type="NCBI Taxonomy" id="7260"/>
    <lineage>
        <taxon>Eukaryota</taxon>
        <taxon>Metazoa</taxon>
        <taxon>Ecdysozoa</taxon>
        <taxon>Arthropoda</taxon>
        <taxon>Hexapoda</taxon>
        <taxon>Insecta</taxon>
        <taxon>Pterygota</taxon>
        <taxon>Neoptera</taxon>
        <taxon>Endopterygota</taxon>
        <taxon>Diptera</taxon>
        <taxon>Brachycera</taxon>
        <taxon>Muscomorpha</taxon>
        <taxon>Ephydroidea</taxon>
        <taxon>Drosophilidae</taxon>
        <taxon>Drosophila</taxon>
        <taxon>Sophophora</taxon>
    </lineage>
</organism>
<dbReference type="KEGG" id="dwi:6649204"/>
<protein>
    <recommendedName>
        <fullName evidence="3">Fibrinogen C-terminal domain-containing protein</fullName>
    </recommendedName>
</protein>
<keyword evidence="1" id="KW-0175">Coiled coil</keyword>
<dbReference type="HOGENOM" id="CLU_038628_1_0_1"/>
<dbReference type="EMBL" id="CH964239">
    <property type="protein sequence ID" value="EDW81996.1"/>
    <property type="molecule type" value="Genomic_DNA"/>
</dbReference>
<dbReference type="Pfam" id="PF00147">
    <property type="entry name" value="Fibrinogen_C"/>
    <property type="match status" value="1"/>
</dbReference>
<dbReference type="InterPro" id="IPR014716">
    <property type="entry name" value="Fibrinogen_a/b/g_C_1"/>
</dbReference>
<feature type="coiled-coil region" evidence="1">
    <location>
        <begin position="63"/>
        <end position="90"/>
    </location>
</feature>
<dbReference type="CDD" id="cd00087">
    <property type="entry name" value="FReD"/>
    <property type="match status" value="1"/>
</dbReference>
<accession>B4NE27</accession>
<keyword evidence="5" id="KW-1185">Reference proteome</keyword>
<dbReference type="STRING" id="7260.B4NE27"/>
<proteinExistence type="predicted"/>
<dbReference type="Proteomes" id="UP000007798">
    <property type="component" value="Unassembled WGS sequence"/>
</dbReference>
<evidence type="ECO:0000259" key="3">
    <source>
        <dbReference type="PROSITE" id="PS51406"/>
    </source>
</evidence>
<name>B4NE27_DROWI</name>
<dbReference type="Gene3D" id="3.90.215.10">
    <property type="entry name" value="Gamma Fibrinogen, chain A, domain 1"/>
    <property type="match status" value="1"/>
</dbReference>
<feature type="chain" id="PRO_5002816812" description="Fibrinogen C-terminal domain-containing protein" evidence="2">
    <location>
        <begin position="19"/>
        <end position="336"/>
    </location>
</feature>
<dbReference type="InterPro" id="IPR050373">
    <property type="entry name" value="Fibrinogen_C-term_domain"/>
</dbReference>